<dbReference type="Gene3D" id="3.30.300.30">
    <property type="match status" value="1"/>
</dbReference>
<dbReference type="Proteomes" id="UP000324797">
    <property type="component" value="Unassembled WGS sequence"/>
</dbReference>
<evidence type="ECO:0000313" key="7">
    <source>
        <dbReference type="Proteomes" id="UP000324797"/>
    </source>
</evidence>
<dbReference type="Gene3D" id="3.60.130.10">
    <property type="entry name" value="Clavaminate synthase-like"/>
    <property type="match status" value="1"/>
</dbReference>
<keyword evidence="3" id="KW-0597">Phosphoprotein</keyword>
<sequence length="1422" mass="156063">MLSAGQLWTRDLSFRAPQSDAVDAAGMSVIAAPLPAAWKPQCALHELFEEQVARSPAADAVTWQSRRLSYRELDERANRLAHLLQQRGLRPQQSVGIALPRVPDLIVTMMAVLKTGASYVPLDPAYPRERLAFMIADSGCQFVITSSVTSCDLALGSSQMVSLDRCEADLRLQPPASPAVAVGPNDLAYVIYTSGSTGRPKGVAIEHGSAVVFLRWASNAFSAAELAGMLAATSICFDLSIFEIFAPLCWGGTVLLVNNVLELPESPLRDRVTLINTVPSAMRELLRLQPLPGSVTTVCLAGEAFPAALVRELGREARPIRAVNLYGPTEDTTYSTWAEVDLTRAEPPPIGRPLPGTCAYVVDSEMALCPLGRVGELYLGGAGLARGYLGRPELTAERFVSDRFGSDPEARLYRTGDHVRMRLDGQLEYLGRIDDQVKIRGYRVELGEIERVLVDVDNVAECIAVVATGPAGDARLALYFTGAADIGRLKETAIARLPTFMVPAAFIHLDSIPRTPNGKRDRSRLPPPDWSVSAYGGVVAGQAPTEALEQSVARIWSELLGLPSIGRKQNFLTLGGHSLLATRIVARVRDELKRDLSLAQFFAHPTIASLADAIARFPGSPATDLVAAPRRKHAALSAAQRQMWFAAQIDPTDTSYLVPCSIRITGRVEPALIELALNDVVRRQSALRTSIQWRDGQVVQVIAPELTIHLPVKDVAGEAALRQQTLGLAAAAMDLAQAPLLRVKLLRLAPDDWCLVVAVHHIVFDEWSLGLLVRQLAVAYRAAARREPAATPDRPIEFADYCAWQQGRDWSEGLAFFRGQLSGAQFSLNLPTAHPRGELSGSQGGSASLLLDRDLSDCVDALAAREQATPFMLLLAAFQILISALANENDFVTLTAAAGRRHRETEDLIGCLMNMVAIRAALRPSETFVGLLERVKTAALGALEHQELPFELVIADLRPPRDPRYTPIGQVAFGVQNAPEARSELDGLSYAGTELRPDHARLDLTLWVDRRTGPLRAVWTYRANLFTEAQIAGFHAMYTKLLSRIVDAPDSTITALQSDCGARSMATTTPRKSFPGGAAPSVLTAGNLVRTEPNWLGTPLPARISAQVPGLSLADWVGQHRDDIEHHLRQCGGILFRGFKVESIGDFQRFARAIASELIQYGERSSPRTELAEGIYTSTDHPADQPILLHNEQSYTLNWPMRIMFFCEQPALRHGRTPIADSRRILARLSPAMVEKFERLGVRYTRNYLPGISLPWTEVFQTTDRGAVEAYCRAASLEFEWLDGERLRTRQTRPAVRIHPVTGERTWFNHTLFFHVTGLPDEISRSLRSAVADEDLPYNTYYGDGSPIEDAVLHELRTAYDTETTSFEWRQGDVLLLDNMLAAHGREPFEGPRKVRTAMTDPYEQLYGAPASHPQALTERTS</sequence>
<evidence type="ECO:0000256" key="1">
    <source>
        <dbReference type="ARBA" id="ARBA00001957"/>
    </source>
</evidence>
<dbReference type="GO" id="GO:0016706">
    <property type="term" value="F:2-oxoglutarate-dependent dioxygenase activity"/>
    <property type="evidence" value="ECO:0007669"/>
    <property type="project" value="UniProtKB-ARBA"/>
</dbReference>
<dbReference type="SMART" id="SM00823">
    <property type="entry name" value="PKS_PP"/>
    <property type="match status" value="1"/>
</dbReference>
<dbReference type="PROSITE" id="PS00455">
    <property type="entry name" value="AMP_BINDING"/>
    <property type="match status" value="1"/>
</dbReference>
<dbReference type="InterPro" id="IPR010071">
    <property type="entry name" value="AA_adenyl_dom"/>
</dbReference>
<dbReference type="InterPro" id="IPR006162">
    <property type="entry name" value="Ppantetheine_attach_site"/>
</dbReference>
<dbReference type="InterPro" id="IPR036736">
    <property type="entry name" value="ACP-like_sf"/>
</dbReference>
<dbReference type="GO" id="GO:0031177">
    <property type="term" value="F:phosphopantetheine binding"/>
    <property type="evidence" value="ECO:0007669"/>
    <property type="project" value="InterPro"/>
</dbReference>
<dbReference type="GO" id="GO:0009366">
    <property type="term" value="C:enterobactin synthetase complex"/>
    <property type="evidence" value="ECO:0007669"/>
    <property type="project" value="TreeGrafter"/>
</dbReference>
<feature type="domain" description="Carrier" evidence="5">
    <location>
        <begin position="543"/>
        <end position="618"/>
    </location>
</feature>
<proteinExistence type="predicted"/>
<keyword evidence="2" id="KW-0596">Phosphopantetheine</keyword>
<evidence type="ECO:0000259" key="5">
    <source>
        <dbReference type="PROSITE" id="PS50075"/>
    </source>
</evidence>
<dbReference type="PROSITE" id="PS00012">
    <property type="entry name" value="PHOSPHOPANTETHEINE"/>
    <property type="match status" value="1"/>
</dbReference>
<dbReference type="GO" id="GO:0043041">
    <property type="term" value="P:amino acid activation for nonribosomal peptide biosynthetic process"/>
    <property type="evidence" value="ECO:0007669"/>
    <property type="project" value="TreeGrafter"/>
</dbReference>
<dbReference type="NCBIfam" id="TIGR01733">
    <property type="entry name" value="AA-adenyl-dom"/>
    <property type="match status" value="1"/>
</dbReference>
<dbReference type="InterPro" id="IPR020845">
    <property type="entry name" value="AMP-binding_CS"/>
</dbReference>
<evidence type="ECO:0000313" key="6">
    <source>
        <dbReference type="EMBL" id="TYO64154.1"/>
    </source>
</evidence>
<dbReference type="GO" id="GO:0072330">
    <property type="term" value="P:monocarboxylic acid biosynthetic process"/>
    <property type="evidence" value="ECO:0007669"/>
    <property type="project" value="UniProtKB-ARBA"/>
</dbReference>
<dbReference type="EMBL" id="VSTH01000078">
    <property type="protein sequence ID" value="TYO64154.1"/>
    <property type="molecule type" value="Genomic_DNA"/>
</dbReference>
<dbReference type="InterPro" id="IPR045851">
    <property type="entry name" value="AMP-bd_C_sf"/>
</dbReference>
<dbReference type="CDD" id="cd19531">
    <property type="entry name" value="LCL_NRPS-like"/>
    <property type="match status" value="1"/>
</dbReference>
<dbReference type="Pfam" id="PF02668">
    <property type="entry name" value="TauD"/>
    <property type="match status" value="1"/>
</dbReference>
<dbReference type="GO" id="GO:0009239">
    <property type="term" value="P:enterobactin biosynthetic process"/>
    <property type="evidence" value="ECO:0007669"/>
    <property type="project" value="TreeGrafter"/>
</dbReference>
<keyword evidence="7" id="KW-1185">Reference proteome</keyword>
<dbReference type="InterPro" id="IPR001242">
    <property type="entry name" value="Condensation_dom"/>
</dbReference>
<dbReference type="SUPFAM" id="SSF52777">
    <property type="entry name" value="CoA-dependent acyltransferases"/>
    <property type="match status" value="2"/>
</dbReference>
<evidence type="ECO:0000256" key="3">
    <source>
        <dbReference type="ARBA" id="ARBA00022553"/>
    </source>
</evidence>
<comment type="cofactor">
    <cofactor evidence="1">
        <name>pantetheine 4'-phosphate</name>
        <dbReference type="ChEBI" id="CHEBI:47942"/>
    </cofactor>
</comment>
<gene>
    <name evidence="6" type="ORF">FXV83_22485</name>
</gene>
<dbReference type="Gene3D" id="3.40.50.980">
    <property type="match status" value="2"/>
</dbReference>
<dbReference type="FunFam" id="3.40.50.12780:FF:000012">
    <property type="entry name" value="Non-ribosomal peptide synthetase"/>
    <property type="match status" value="1"/>
</dbReference>
<dbReference type="InterPro" id="IPR009081">
    <property type="entry name" value="PP-bd_ACP"/>
</dbReference>
<dbReference type="SUPFAM" id="SSF47336">
    <property type="entry name" value="ACP-like"/>
    <property type="match status" value="1"/>
</dbReference>
<dbReference type="FunFam" id="3.40.50.980:FF:000001">
    <property type="entry name" value="Non-ribosomal peptide synthetase"/>
    <property type="match status" value="1"/>
</dbReference>
<evidence type="ECO:0000256" key="2">
    <source>
        <dbReference type="ARBA" id="ARBA00022450"/>
    </source>
</evidence>
<dbReference type="SUPFAM" id="SSF56801">
    <property type="entry name" value="Acetyl-CoA synthetase-like"/>
    <property type="match status" value="1"/>
</dbReference>
<dbReference type="InterPro" id="IPR020806">
    <property type="entry name" value="PKS_PP-bd"/>
</dbReference>
<keyword evidence="4" id="KW-0560">Oxidoreductase</keyword>
<accession>A0A5S4YKL4</accession>
<dbReference type="PANTHER" id="PTHR45527:SF1">
    <property type="entry name" value="FATTY ACID SYNTHASE"/>
    <property type="match status" value="1"/>
</dbReference>
<dbReference type="GO" id="GO:0005829">
    <property type="term" value="C:cytosol"/>
    <property type="evidence" value="ECO:0007669"/>
    <property type="project" value="TreeGrafter"/>
</dbReference>
<reference evidence="6 7" key="1">
    <citation type="submission" date="2019-08" db="EMBL/GenBank/DDBJ databases">
        <title>Bradyrhizobium hipponensis sp. nov., a rhizobium isolated from a Lupinus angustifolius root nodule in Tunisia.</title>
        <authorList>
            <person name="Off K."/>
            <person name="Rejili M."/>
            <person name="Mars M."/>
            <person name="Brachmann A."/>
            <person name="Marin M."/>
        </authorList>
    </citation>
    <scope>NUCLEOTIDE SEQUENCE [LARGE SCALE GENOMIC DNA]</scope>
    <source>
        <strain evidence="7">aSej3</strain>
    </source>
</reference>
<dbReference type="InterPro" id="IPR042098">
    <property type="entry name" value="TauD-like_sf"/>
</dbReference>
<comment type="caution">
    <text evidence="6">The sequence shown here is derived from an EMBL/GenBank/DDBJ whole genome shotgun (WGS) entry which is preliminary data.</text>
</comment>
<dbReference type="Pfam" id="PF00550">
    <property type="entry name" value="PP-binding"/>
    <property type="match status" value="1"/>
</dbReference>
<dbReference type="PROSITE" id="PS50075">
    <property type="entry name" value="CARRIER"/>
    <property type="match status" value="1"/>
</dbReference>
<dbReference type="Pfam" id="PF00668">
    <property type="entry name" value="Condensation"/>
    <property type="match status" value="1"/>
</dbReference>
<organism evidence="6 7">
    <name type="scientific">Bradyrhizobium hipponense</name>
    <dbReference type="NCBI Taxonomy" id="2605638"/>
    <lineage>
        <taxon>Bacteria</taxon>
        <taxon>Pseudomonadati</taxon>
        <taxon>Pseudomonadota</taxon>
        <taxon>Alphaproteobacteria</taxon>
        <taxon>Hyphomicrobiales</taxon>
        <taxon>Nitrobacteraceae</taxon>
        <taxon>Bradyrhizobium</taxon>
    </lineage>
</organism>
<dbReference type="PANTHER" id="PTHR45527">
    <property type="entry name" value="NONRIBOSOMAL PEPTIDE SYNTHETASE"/>
    <property type="match status" value="1"/>
</dbReference>
<dbReference type="Gene3D" id="2.30.38.10">
    <property type="entry name" value="Luciferase, Domain 3"/>
    <property type="match status" value="1"/>
</dbReference>
<protein>
    <submittedName>
        <fullName evidence="6">Amino acid adenylation domain-containing protein</fullName>
    </submittedName>
</protein>
<name>A0A5S4YKL4_9BRAD</name>
<dbReference type="Pfam" id="PF00501">
    <property type="entry name" value="AMP-binding"/>
    <property type="match status" value="1"/>
</dbReference>
<dbReference type="Gene3D" id="3.30.559.30">
    <property type="entry name" value="Nonribosomal peptide synthetase, condensation domain"/>
    <property type="match status" value="1"/>
</dbReference>
<dbReference type="Gene3D" id="1.10.1200.10">
    <property type="entry name" value="ACP-like"/>
    <property type="match status" value="1"/>
</dbReference>
<dbReference type="InterPro" id="IPR023213">
    <property type="entry name" value="CAT-like_dom_sf"/>
</dbReference>
<dbReference type="GO" id="GO:0047527">
    <property type="term" value="F:2,3-dihydroxybenzoate-serine ligase activity"/>
    <property type="evidence" value="ECO:0007669"/>
    <property type="project" value="TreeGrafter"/>
</dbReference>
<dbReference type="Gene3D" id="3.30.559.10">
    <property type="entry name" value="Chloramphenicol acetyltransferase-like domain"/>
    <property type="match status" value="1"/>
</dbReference>
<dbReference type="FunFam" id="1.10.1200.10:FF:000016">
    <property type="entry name" value="Non-ribosomal peptide synthase"/>
    <property type="match status" value="1"/>
</dbReference>
<evidence type="ECO:0000256" key="4">
    <source>
        <dbReference type="ARBA" id="ARBA00023002"/>
    </source>
</evidence>
<dbReference type="SUPFAM" id="SSF51197">
    <property type="entry name" value="Clavaminate synthase-like"/>
    <property type="match status" value="1"/>
</dbReference>
<dbReference type="InterPro" id="IPR003819">
    <property type="entry name" value="TauD/TfdA-like"/>
</dbReference>
<dbReference type="InterPro" id="IPR000873">
    <property type="entry name" value="AMP-dep_synth/lig_dom"/>
</dbReference>